<sequence>MEHAANNEYVTNNEYMTNNEYAANNEYVADNKYAADNEYVTNNEYANNNEISNDLASETGSSSVQTESSNNNNRAGKHKGASCRYCDQKWTRGRAYYMKSHLAIKCKRKIPREIQFKVLQELQSEHVLSELATSKKRKSVYSQLPVDAYYDAKEAIDKAKETRANQSLVKWIVSSSILFSAFDNPYFEDYTKELNPGYNPPKHAALSTSILDAEAANIIIKIEQEQWKYGRK</sequence>
<protein>
    <submittedName>
        <fullName evidence="1">12490_t:CDS:1</fullName>
    </submittedName>
</protein>
<accession>A0ACA9JXK6</accession>
<comment type="caution">
    <text evidence="1">The sequence shown here is derived from an EMBL/GenBank/DDBJ whole genome shotgun (WGS) entry which is preliminary data.</text>
</comment>
<gene>
    <name evidence="1" type="ORF">DHETER_LOCUS246</name>
</gene>
<name>A0ACA9JXK6_9GLOM</name>
<reference evidence="1" key="1">
    <citation type="submission" date="2021-06" db="EMBL/GenBank/DDBJ databases">
        <authorList>
            <person name="Kallberg Y."/>
            <person name="Tangrot J."/>
            <person name="Rosling A."/>
        </authorList>
    </citation>
    <scope>NUCLEOTIDE SEQUENCE</scope>
    <source>
        <strain evidence="1">IL203A</strain>
    </source>
</reference>
<organism evidence="1 2">
    <name type="scientific">Dentiscutata heterogama</name>
    <dbReference type="NCBI Taxonomy" id="1316150"/>
    <lineage>
        <taxon>Eukaryota</taxon>
        <taxon>Fungi</taxon>
        <taxon>Fungi incertae sedis</taxon>
        <taxon>Mucoromycota</taxon>
        <taxon>Glomeromycotina</taxon>
        <taxon>Glomeromycetes</taxon>
        <taxon>Diversisporales</taxon>
        <taxon>Gigasporaceae</taxon>
        <taxon>Dentiscutata</taxon>
    </lineage>
</organism>
<dbReference type="EMBL" id="CAJVPU010000107">
    <property type="protein sequence ID" value="CAG8440876.1"/>
    <property type="molecule type" value="Genomic_DNA"/>
</dbReference>
<proteinExistence type="predicted"/>
<evidence type="ECO:0000313" key="2">
    <source>
        <dbReference type="Proteomes" id="UP000789702"/>
    </source>
</evidence>
<keyword evidence="2" id="KW-1185">Reference proteome</keyword>
<dbReference type="Proteomes" id="UP000789702">
    <property type="component" value="Unassembled WGS sequence"/>
</dbReference>
<evidence type="ECO:0000313" key="1">
    <source>
        <dbReference type="EMBL" id="CAG8440876.1"/>
    </source>
</evidence>